<comment type="caution">
    <text evidence="3">The sequence shown here is derived from an EMBL/GenBank/DDBJ whole genome shotgun (WGS) entry which is preliminary data.</text>
</comment>
<gene>
    <name evidence="3" type="ORF">FOY91_20430</name>
</gene>
<keyword evidence="2" id="KW-0732">Signal</keyword>
<accession>A0A558QS24</accession>
<dbReference type="OrthoDB" id="7405225at2"/>
<keyword evidence="4" id="KW-1185">Reference proteome</keyword>
<dbReference type="EMBL" id="VNIM01000158">
    <property type="protein sequence ID" value="TVV69925.1"/>
    <property type="molecule type" value="Genomic_DNA"/>
</dbReference>
<dbReference type="RefSeq" id="WP_145155787.1">
    <property type="nucleotide sequence ID" value="NZ_VNIM01000158.1"/>
</dbReference>
<evidence type="ECO:0008006" key="5">
    <source>
        <dbReference type="Google" id="ProtNLM"/>
    </source>
</evidence>
<reference evidence="3 4" key="1">
    <citation type="submission" date="2019-07" db="EMBL/GenBank/DDBJ databases">
        <title>Sphingomonas solaris sp. nov., isolated from a solar panel from Boston, Massachusetts.</title>
        <authorList>
            <person name="Tanner K."/>
            <person name="Pascual J."/>
            <person name="Mancuso C."/>
            <person name="Pereto J."/>
            <person name="Khalil A."/>
            <person name="Vilanova C."/>
        </authorList>
    </citation>
    <scope>NUCLEOTIDE SEQUENCE [LARGE SCALE GENOMIC DNA]</scope>
    <source>
        <strain evidence="3 4">R4DWN</strain>
    </source>
</reference>
<feature type="region of interest" description="Disordered" evidence="1">
    <location>
        <begin position="63"/>
        <end position="82"/>
    </location>
</feature>
<proteinExistence type="predicted"/>
<evidence type="ECO:0000256" key="2">
    <source>
        <dbReference type="SAM" id="SignalP"/>
    </source>
</evidence>
<feature type="signal peptide" evidence="2">
    <location>
        <begin position="1"/>
        <end position="18"/>
    </location>
</feature>
<evidence type="ECO:0000313" key="3">
    <source>
        <dbReference type="EMBL" id="TVV69925.1"/>
    </source>
</evidence>
<dbReference type="PROSITE" id="PS51257">
    <property type="entry name" value="PROKAR_LIPOPROTEIN"/>
    <property type="match status" value="1"/>
</dbReference>
<name>A0A558QS24_9SPHN</name>
<feature type="chain" id="PRO_5022175123" description="Lipoprotein" evidence="2">
    <location>
        <begin position="19"/>
        <end position="195"/>
    </location>
</feature>
<sequence>MSRIANAAAAIALLAALAACDRKPADSADTAEALDSELANATAAARPATEGALGKQIVVDPSIAAGGTAPPRPSAGDPGQSVASADGKCTFAYDAAWAGKLPAELPIYPGARVTEAAGSDAPGCKRRIVSFAAAAPVASIIDFYRGRVSRAGYSAEHLAQQGSDVLGGTRGDAAYYISVSPSGAGSTVDLVANGG</sequence>
<protein>
    <recommendedName>
        <fullName evidence="5">Lipoprotein</fullName>
    </recommendedName>
</protein>
<dbReference type="Proteomes" id="UP000318681">
    <property type="component" value="Unassembled WGS sequence"/>
</dbReference>
<organism evidence="3 4">
    <name type="scientific">Alterirhizorhabdus solaris</name>
    <dbReference type="NCBI Taxonomy" id="2529389"/>
    <lineage>
        <taxon>Bacteria</taxon>
        <taxon>Pseudomonadati</taxon>
        <taxon>Pseudomonadota</taxon>
        <taxon>Alphaproteobacteria</taxon>
        <taxon>Sphingomonadales</taxon>
        <taxon>Rhizorhabdaceae</taxon>
        <taxon>Alterirhizorhabdus</taxon>
    </lineage>
</organism>
<dbReference type="AlphaFoldDB" id="A0A558QS24"/>
<evidence type="ECO:0000256" key="1">
    <source>
        <dbReference type="SAM" id="MobiDB-lite"/>
    </source>
</evidence>
<evidence type="ECO:0000313" key="4">
    <source>
        <dbReference type="Proteomes" id="UP000318681"/>
    </source>
</evidence>